<dbReference type="Proteomes" id="UP001253439">
    <property type="component" value="Unassembled WGS sequence"/>
</dbReference>
<organism evidence="1 2">
    <name type="scientific">Haloarcula terrestris</name>
    <dbReference type="NCBI Taxonomy" id="2950533"/>
    <lineage>
        <taxon>Archaea</taxon>
        <taxon>Methanobacteriati</taxon>
        <taxon>Methanobacteriota</taxon>
        <taxon>Stenosarchaea group</taxon>
        <taxon>Halobacteria</taxon>
        <taxon>Halobacteriales</taxon>
        <taxon>Haloarculaceae</taxon>
        <taxon>Haloarcula</taxon>
    </lineage>
</organism>
<name>A0AAE4JKW7_9EURY</name>
<accession>A0AAE4JKW7</accession>
<dbReference type="RefSeq" id="WP_310898219.1">
    <property type="nucleotide sequence ID" value="NZ_JAMQOM010000022.1"/>
</dbReference>
<proteinExistence type="predicted"/>
<protein>
    <submittedName>
        <fullName evidence="1">Uncharacterized protein</fullName>
    </submittedName>
</protein>
<dbReference type="AlphaFoldDB" id="A0AAE4JKW7"/>
<comment type="caution">
    <text evidence="1">The sequence shown here is derived from an EMBL/GenBank/DDBJ whole genome shotgun (WGS) entry which is preliminary data.</text>
</comment>
<sequence length="55" mass="6363">MFVEYGYAVTVRDRRLAVPVAAVIRFLVWRGWPTLGRAYAWALEGDVYERQCGEV</sequence>
<keyword evidence="2" id="KW-1185">Reference proteome</keyword>
<evidence type="ECO:0000313" key="2">
    <source>
        <dbReference type="Proteomes" id="UP001253439"/>
    </source>
</evidence>
<evidence type="ECO:0000313" key="1">
    <source>
        <dbReference type="EMBL" id="MDS0223729.1"/>
    </source>
</evidence>
<gene>
    <name evidence="1" type="ORF">NDI54_20510</name>
</gene>
<reference evidence="1 2" key="1">
    <citation type="submission" date="2022-06" db="EMBL/GenBank/DDBJ databases">
        <title>Haloarcula sp. a new haloarchaeum isolate from saline soil.</title>
        <authorList>
            <person name="Strakova D."/>
            <person name="Galisteo C."/>
            <person name="Sanchez-Porro C."/>
            <person name="Ventosa A."/>
        </authorList>
    </citation>
    <scope>NUCLEOTIDE SEQUENCE [LARGE SCALE GENOMIC DNA]</scope>
    <source>
        <strain evidence="1 2">S1AR25-5A</strain>
    </source>
</reference>
<dbReference type="EMBL" id="JAMQOM010000022">
    <property type="protein sequence ID" value="MDS0223729.1"/>
    <property type="molecule type" value="Genomic_DNA"/>
</dbReference>